<dbReference type="EMBL" id="CADCTE010000038">
    <property type="protein sequence ID" value="CAA9220388.1"/>
    <property type="molecule type" value="Genomic_DNA"/>
</dbReference>
<feature type="non-terminal residue" evidence="2">
    <location>
        <position position="1"/>
    </location>
</feature>
<organism evidence="2">
    <name type="scientific">uncultured Arthrobacter sp</name>
    <dbReference type="NCBI Taxonomy" id="114050"/>
    <lineage>
        <taxon>Bacteria</taxon>
        <taxon>Bacillati</taxon>
        <taxon>Actinomycetota</taxon>
        <taxon>Actinomycetes</taxon>
        <taxon>Micrococcales</taxon>
        <taxon>Micrococcaceae</taxon>
        <taxon>Arthrobacter</taxon>
        <taxon>environmental samples</taxon>
    </lineage>
</organism>
<feature type="compositionally biased region" description="Basic residues" evidence="1">
    <location>
        <begin position="131"/>
        <end position="158"/>
    </location>
</feature>
<feature type="compositionally biased region" description="Basic residues" evidence="1">
    <location>
        <begin position="79"/>
        <end position="88"/>
    </location>
</feature>
<reference evidence="2" key="1">
    <citation type="submission" date="2020-02" db="EMBL/GenBank/DDBJ databases">
        <authorList>
            <person name="Meier V. D."/>
        </authorList>
    </citation>
    <scope>NUCLEOTIDE SEQUENCE</scope>
    <source>
        <strain evidence="2">AVDCRST_MAG83</strain>
    </source>
</reference>
<evidence type="ECO:0000313" key="2">
    <source>
        <dbReference type="EMBL" id="CAA9220388.1"/>
    </source>
</evidence>
<sequence length="199" mass="21792">GPIHRTYRRHRHRLGHPAGGGTVGRVALRRLHRRHDGGRRRRPDPAGPRGGHRRLRRVDLLLRRGPGGPGLLNAVRLAPHGRSRRPASQRRSGSTHPAWTAAWTGPPGPRHESAVARTDFTGGGTSPAGGPHRRLGRQRPPRVLRSHLRPGHHGRIGRTPRGGPGAARTAETCGPVRLQLRPCGAPDRQRSDDHFAPRL</sequence>
<feature type="non-terminal residue" evidence="2">
    <location>
        <position position="199"/>
    </location>
</feature>
<accession>A0A6J4HC59</accession>
<proteinExistence type="predicted"/>
<feature type="compositionally biased region" description="Basic and acidic residues" evidence="1">
    <location>
        <begin position="187"/>
        <end position="199"/>
    </location>
</feature>
<feature type="compositionally biased region" description="Basic residues" evidence="1">
    <location>
        <begin position="1"/>
        <end position="15"/>
    </location>
</feature>
<feature type="compositionally biased region" description="Basic residues" evidence="1">
    <location>
        <begin position="27"/>
        <end position="42"/>
    </location>
</feature>
<protein>
    <submittedName>
        <fullName evidence="2">Uncharacterized protein</fullName>
    </submittedName>
</protein>
<dbReference type="AlphaFoldDB" id="A0A6J4HC59"/>
<evidence type="ECO:0000256" key="1">
    <source>
        <dbReference type="SAM" id="MobiDB-lite"/>
    </source>
</evidence>
<name>A0A6J4HC59_9MICC</name>
<feature type="region of interest" description="Disordered" evidence="1">
    <location>
        <begin position="1"/>
        <end position="199"/>
    </location>
</feature>
<gene>
    <name evidence="2" type="ORF">AVDCRST_MAG83-504</name>
</gene>